<dbReference type="AlphaFoldDB" id="A0A9W9GHS6"/>
<keyword evidence="2" id="KW-0732">Signal</keyword>
<proteinExistence type="predicted"/>
<feature type="chain" id="PRO_5041155190" description="Secreted protein" evidence="2">
    <location>
        <begin position="21"/>
        <end position="116"/>
    </location>
</feature>
<feature type="region of interest" description="Disordered" evidence="1">
    <location>
        <begin position="42"/>
        <end position="76"/>
    </location>
</feature>
<evidence type="ECO:0008006" key="5">
    <source>
        <dbReference type="Google" id="ProtNLM"/>
    </source>
</evidence>
<keyword evidence="4" id="KW-1185">Reference proteome</keyword>
<gene>
    <name evidence="3" type="ORF">N7476_011283</name>
</gene>
<accession>A0A9W9GHS6</accession>
<organism evidence="3 4">
    <name type="scientific">Penicillium atrosanguineum</name>
    <dbReference type="NCBI Taxonomy" id="1132637"/>
    <lineage>
        <taxon>Eukaryota</taxon>
        <taxon>Fungi</taxon>
        <taxon>Dikarya</taxon>
        <taxon>Ascomycota</taxon>
        <taxon>Pezizomycotina</taxon>
        <taxon>Eurotiomycetes</taxon>
        <taxon>Eurotiomycetidae</taxon>
        <taxon>Eurotiales</taxon>
        <taxon>Aspergillaceae</taxon>
        <taxon>Penicillium</taxon>
    </lineage>
</organism>
<dbReference type="Proteomes" id="UP001147746">
    <property type="component" value="Unassembled WGS sequence"/>
</dbReference>
<feature type="compositionally biased region" description="Basic residues" evidence="1">
    <location>
        <begin position="66"/>
        <end position="75"/>
    </location>
</feature>
<evidence type="ECO:0000256" key="1">
    <source>
        <dbReference type="SAM" id="MobiDB-lite"/>
    </source>
</evidence>
<sequence>MAVWSHACLRLIVSLWVARCTSNGDLRSESRWRVRVCSKAEGDKGDEGNEGMRVTRTKGDTATVKSRVRNSRCHRSGGQWTTPTFCIAIAIVRMSGPVKEEVKLAASREARMHEMK</sequence>
<name>A0A9W9GHS6_9EURO</name>
<dbReference type="EMBL" id="JAPZBO010000010">
    <property type="protein sequence ID" value="KAJ5299726.1"/>
    <property type="molecule type" value="Genomic_DNA"/>
</dbReference>
<evidence type="ECO:0000313" key="3">
    <source>
        <dbReference type="EMBL" id="KAJ5299726.1"/>
    </source>
</evidence>
<protein>
    <recommendedName>
        <fullName evidence="5">Secreted protein</fullName>
    </recommendedName>
</protein>
<evidence type="ECO:0000313" key="4">
    <source>
        <dbReference type="Proteomes" id="UP001147746"/>
    </source>
</evidence>
<evidence type="ECO:0000256" key="2">
    <source>
        <dbReference type="SAM" id="SignalP"/>
    </source>
</evidence>
<feature type="signal peptide" evidence="2">
    <location>
        <begin position="1"/>
        <end position="20"/>
    </location>
</feature>
<reference evidence="3" key="2">
    <citation type="journal article" date="2023" name="IMA Fungus">
        <title>Comparative genomic study of the Penicillium genus elucidates a diverse pangenome and 15 lateral gene transfer events.</title>
        <authorList>
            <person name="Petersen C."/>
            <person name="Sorensen T."/>
            <person name="Nielsen M.R."/>
            <person name="Sondergaard T.E."/>
            <person name="Sorensen J.L."/>
            <person name="Fitzpatrick D.A."/>
            <person name="Frisvad J.C."/>
            <person name="Nielsen K.L."/>
        </authorList>
    </citation>
    <scope>NUCLEOTIDE SEQUENCE</scope>
    <source>
        <strain evidence="3">IBT 21472</strain>
    </source>
</reference>
<comment type="caution">
    <text evidence="3">The sequence shown here is derived from an EMBL/GenBank/DDBJ whole genome shotgun (WGS) entry which is preliminary data.</text>
</comment>
<reference evidence="3" key="1">
    <citation type="submission" date="2022-12" db="EMBL/GenBank/DDBJ databases">
        <authorList>
            <person name="Petersen C."/>
        </authorList>
    </citation>
    <scope>NUCLEOTIDE SEQUENCE</scope>
    <source>
        <strain evidence="3">IBT 21472</strain>
    </source>
</reference>